<dbReference type="InterPro" id="IPR036291">
    <property type="entry name" value="NAD(P)-bd_dom_sf"/>
</dbReference>
<feature type="coiled-coil region" evidence="1">
    <location>
        <begin position="286"/>
        <end position="345"/>
    </location>
</feature>
<keyword evidence="3" id="KW-0472">Membrane</keyword>
<feature type="transmembrane region" description="Helical" evidence="3">
    <location>
        <begin position="356"/>
        <end position="383"/>
    </location>
</feature>
<dbReference type="EMBL" id="MNZO01000038">
    <property type="protein sequence ID" value="OIP86866.1"/>
    <property type="molecule type" value="Genomic_DNA"/>
</dbReference>
<keyword evidence="3" id="KW-1133">Transmembrane helix</keyword>
<evidence type="ECO:0000256" key="3">
    <source>
        <dbReference type="SAM" id="Phobius"/>
    </source>
</evidence>
<comment type="caution">
    <text evidence="4">The sequence shown here is derived from an EMBL/GenBank/DDBJ whole genome shotgun (WGS) entry which is preliminary data.</text>
</comment>
<organism evidence="4 5">
    <name type="scientific">Candidatus Shapirobacteria bacterium CG2_30_35_20</name>
    <dbReference type="NCBI Taxonomy" id="1805376"/>
    <lineage>
        <taxon>Bacteria</taxon>
        <taxon>Candidatus Shapironibacteriota</taxon>
    </lineage>
</organism>
<protein>
    <recommendedName>
        <fullName evidence="6">DUF4012 domain-containing protein</fullName>
    </recommendedName>
</protein>
<evidence type="ECO:0000256" key="2">
    <source>
        <dbReference type="SAM" id="MobiDB-lite"/>
    </source>
</evidence>
<reference evidence="4 5" key="1">
    <citation type="journal article" date="2016" name="Environ. Microbiol.">
        <title>Genomic resolution of a cold subsurface aquifer community provides metabolic insights for novel microbes adapted to high CO concentrations.</title>
        <authorList>
            <person name="Probst A.J."/>
            <person name="Castelle C.J."/>
            <person name="Singh A."/>
            <person name="Brown C.T."/>
            <person name="Anantharaman K."/>
            <person name="Sharon I."/>
            <person name="Hug L.A."/>
            <person name="Burstein D."/>
            <person name="Emerson J.B."/>
            <person name="Thomas B.C."/>
            <person name="Banfield J.F."/>
        </authorList>
    </citation>
    <scope>NUCLEOTIDE SEQUENCE [LARGE SCALE GENOMIC DNA]</scope>
    <source>
        <strain evidence="4">CG2_30_35_20</strain>
    </source>
</reference>
<accession>A0A1J5HYH1</accession>
<dbReference type="AlphaFoldDB" id="A0A1J5HYH1"/>
<dbReference type="Pfam" id="PF13196">
    <property type="entry name" value="DUF4012"/>
    <property type="match status" value="1"/>
</dbReference>
<keyword evidence="3" id="KW-0812">Transmembrane</keyword>
<evidence type="ECO:0000313" key="5">
    <source>
        <dbReference type="Proteomes" id="UP000182344"/>
    </source>
</evidence>
<sequence length="951" mass="108559">MVEAPSALICGGDNFVAKKLGELLVSRGITVFWDDDAVGRPLYCFDFRGGERRYREMVEKKVKMCLVGLNLPKSPFDKGDFRVVNLHNVYGLGMSFESWYGQAVELAARNKNLVLPKYGEKFRLLAVDDACEAIMRAVIMSGTAGKTFEIAGNEIESKEVATVLIDLAKMTKTTIHEIGLNPPQPPFDKGGEEYLFENSARALRWKPVVEFREGIKEVVAEAVARVDEEQRNEHRAQSTEHRGEKVEAKEERVLMRTEVEEEPKKNFQKEREIVVEEEENNFQFPISNFQKEKKEEKEIVVEEEEERLKITEHSKKITEEKEEIEKKEEKEIVVEEEVIEKVREKPKIKYYFPWKWVGMGVGVVILVIGLVYGWFLWGVVMVAKDLGKPIKLLEEKRIDEAKKMILKNQTRNKNMAGFWAETKLGEIVEIFLEVSEIEEKLVTLVESMDKINGAIFEEKVIDFKAELTNVSKNLLEVETEVGIVQARLMGVRKWMPGRWRPDIDKGIDMVSKNIDLVSKLRQLTGVLPEILGLDGKRREYLVLLQNEMELRATGGFIGSYGVLSFQEGRLISFDIKDVYEADGQLRGHVEPPEEIKRYLGEAGWFMRDANWKASFPQSAKDVQWFFEKEMGRKVDGVIGVDLAVVKSMLNATGPIFVPDFKEKIDKDNLYEQAEFYSESKFFPGSVQKASFLSGLGKQLFMEISDLKMGQRWNLARGLVDVLEKNDLQMAFNEPIVAEVVGDLGWDGEVFLGNCGLSDCYGDYLYVVESNLGVNKANYFLYRSIEQKIDIKEMGVERILRINYENLAKSTSWPGGDYKNYLRIYVPKDVQVTEVTMMSGGQKQNVALNEVKMTNVYNKRELGFLVTVPISKKVVVEVKYASSYLQMKEKFSYMLYIQRQSGFGDTGLVDLVSMPTGWQPMQVTPSASVVGGKLLFNQKLDKDIRLGVEISK</sequence>
<gene>
    <name evidence="4" type="ORF">AUK05_02670</name>
</gene>
<dbReference type="STRING" id="1805376.AUK05_02670"/>
<keyword evidence="1" id="KW-0175">Coiled coil</keyword>
<feature type="region of interest" description="Disordered" evidence="2">
    <location>
        <begin position="227"/>
        <end position="247"/>
    </location>
</feature>
<evidence type="ECO:0000256" key="1">
    <source>
        <dbReference type="SAM" id="Coils"/>
    </source>
</evidence>
<name>A0A1J5HYH1_9BACT</name>
<evidence type="ECO:0000313" key="4">
    <source>
        <dbReference type="EMBL" id="OIP86866.1"/>
    </source>
</evidence>
<dbReference type="InterPro" id="IPR025101">
    <property type="entry name" value="DUF4012"/>
</dbReference>
<dbReference type="Gene3D" id="3.90.25.10">
    <property type="entry name" value="UDP-galactose 4-epimerase, domain 1"/>
    <property type="match status" value="1"/>
</dbReference>
<evidence type="ECO:0008006" key="6">
    <source>
        <dbReference type="Google" id="ProtNLM"/>
    </source>
</evidence>
<dbReference type="SUPFAM" id="SSF51735">
    <property type="entry name" value="NAD(P)-binding Rossmann-fold domains"/>
    <property type="match status" value="1"/>
</dbReference>
<dbReference type="Proteomes" id="UP000182344">
    <property type="component" value="Unassembled WGS sequence"/>
</dbReference>
<proteinExistence type="predicted"/>
<dbReference type="Gene3D" id="3.40.50.720">
    <property type="entry name" value="NAD(P)-binding Rossmann-like Domain"/>
    <property type="match status" value="1"/>
</dbReference>